<evidence type="ECO:0000256" key="3">
    <source>
        <dbReference type="ARBA" id="ARBA00022573"/>
    </source>
</evidence>
<dbReference type="HOGENOM" id="CLU_076014_2_1_7"/>
<dbReference type="Pfam" id="PF00590">
    <property type="entry name" value="TP_methylase"/>
    <property type="match status" value="1"/>
</dbReference>
<protein>
    <submittedName>
        <fullName evidence="9">Precorrin-2 C20-methyltransferase</fullName>
    </submittedName>
</protein>
<organism evidence="9 10">
    <name type="scientific">Geobacter pickeringii</name>
    <dbReference type="NCBI Taxonomy" id="345632"/>
    <lineage>
        <taxon>Bacteria</taxon>
        <taxon>Pseudomonadati</taxon>
        <taxon>Thermodesulfobacteriota</taxon>
        <taxon>Desulfuromonadia</taxon>
        <taxon>Geobacterales</taxon>
        <taxon>Geobacteraceae</taxon>
        <taxon>Geobacter</taxon>
    </lineage>
</organism>
<comment type="pathway">
    <text evidence="1">Cofactor biosynthesis; adenosylcobalamin biosynthesis.</text>
</comment>
<keyword evidence="10" id="KW-1185">Reference proteome</keyword>
<keyword evidence="6" id="KW-0949">S-adenosyl-L-methionine</keyword>
<dbReference type="RefSeq" id="WP_039740288.1">
    <property type="nucleotide sequence ID" value="NZ_CP009788.1"/>
</dbReference>
<dbReference type="InterPro" id="IPR014777">
    <property type="entry name" value="4pyrrole_Mease_sub1"/>
</dbReference>
<reference evidence="9 10" key="1">
    <citation type="journal article" date="2015" name="Genome Announc.">
        <title>Complete Genome of Geobacter pickeringii G13T, a Metal-Reducing Isolate from Sedimentary Kaolin Deposits.</title>
        <authorList>
            <person name="Badalamenti J.P."/>
            <person name="Bond D.R."/>
        </authorList>
    </citation>
    <scope>NUCLEOTIDE SEQUENCE [LARGE SCALE GENOMIC DNA]</scope>
    <source>
        <strain evidence="9 10">G13</strain>
    </source>
</reference>
<sequence length="237" mass="26454">MAKIYAIGVGPGDPELLTRKAERIIRQSPVICAPTGAADAASYALSIVEPFLDRGRQRIISQVFPMKKDQAGLDEFWEKAAAEVAEEVRQGRDVAFITIGDPFLYSTFLYLYRIFRERHPEIVIEIVPGISSINAAAAAAGMPLGMAHERIAILPTTYEDDELRQTFARFDTVILMKVNRVFDRIYALLTELGLARSAVFVRRVGSGEEEVVYDLERLVGEKLDYLSLLIVRKGEGM</sequence>
<evidence type="ECO:0000313" key="9">
    <source>
        <dbReference type="EMBL" id="AJE02426.1"/>
    </source>
</evidence>
<dbReference type="GO" id="GO:0030788">
    <property type="term" value="F:precorrin-2 C20-methyltransferase activity"/>
    <property type="evidence" value="ECO:0007669"/>
    <property type="project" value="InterPro"/>
</dbReference>
<dbReference type="InterPro" id="IPR006364">
    <property type="entry name" value="CobI/CbiL/CobIJ_dom"/>
</dbReference>
<dbReference type="Gene3D" id="3.40.1010.10">
    <property type="entry name" value="Cobalt-precorrin-4 Transmethylase, Domain 1"/>
    <property type="match status" value="1"/>
</dbReference>
<evidence type="ECO:0000313" key="10">
    <source>
        <dbReference type="Proteomes" id="UP000057609"/>
    </source>
</evidence>
<dbReference type="PANTHER" id="PTHR43467:SF2">
    <property type="entry name" value="COBALT-PRECORRIN-2 C(20)-METHYLTRANSFERASE"/>
    <property type="match status" value="1"/>
</dbReference>
<dbReference type="InterPro" id="IPR014776">
    <property type="entry name" value="4pyrrole_Mease_sub2"/>
</dbReference>
<proteinExistence type="inferred from homology"/>
<dbReference type="KEGG" id="gpi:GPICK_02675"/>
<keyword evidence="3" id="KW-0169">Cobalamin biosynthesis</keyword>
<feature type="domain" description="Tetrapyrrole methylase" evidence="8">
    <location>
        <begin position="3"/>
        <end position="212"/>
    </location>
</feature>
<keyword evidence="5 9" id="KW-0808">Transferase</keyword>
<accession>A0A0B5BEE1</accession>
<dbReference type="InterPro" id="IPR000878">
    <property type="entry name" value="4pyrrol_Mease"/>
</dbReference>
<dbReference type="InterPro" id="IPR035996">
    <property type="entry name" value="4pyrrol_Methylase_sf"/>
</dbReference>
<dbReference type="UniPathway" id="UPA00148"/>
<dbReference type="SUPFAM" id="SSF53790">
    <property type="entry name" value="Tetrapyrrole methylase"/>
    <property type="match status" value="1"/>
</dbReference>
<name>A0A0B5BEE1_9BACT</name>
<dbReference type="Gene3D" id="3.30.950.10">
    <property type="entry name" value="Methyltransferase, Cobalt-precorrin-4 Transmethylase, Domain 2"/>
    <property type="match status" value="1"/>
</dbReference>
<dbReference type="GO" id="GO:0009236">
    <property type="term" value="P:cobalamin biosynthetic process"/>
    <property type="evidence" value="ECO:0007669"/>
    <property type="project" value="UniProtKB-UniRule"/>
</dbReference>
<dbReference type="Proteomes" id="UP000057609">
    <property type="component" value="Chromosome"/>
</dbReference>
<evidence type="ECO:0000256" key="1">
    <source>
        <dbReference type="ARBA" id="ARBA00004953"/>
    </source>
</evidence>
<evidence type="ECO:0000256" key="6">
    <source>
        <dbReference type="ARBA" id="ARBA00022691"/>
    </source>
</evidence>
<dbReference type="InterPro" id="IPR012382">
    <property type="entry name" value="CobI/CbiL"/>
</dbReference>
<gene>
    <name evidence="9" type="ORF">GPICK_02675</name>
</gene>
<keyword evidence="4 9" id="KW-0489">Methyltransferase</keyword>
<dbReference type="PANTHER" id="PTHR43467">
    <property type="entry name" value="COBALT-PRECORRIN-2 C(20)-METHYLTRANSFERASE"/>
    <property type="match status" value="1"/>
</dbReference>
<dbReference type="AlphaFoldDB" id="A0A0B5BEE1"/>
<evidence type="ECO:0000256" key="2">
    <source>
        <dbReference type="ARBA" id="ARBA00005879"/>
    </source>
</evidence>
<dbReference type="EMBL" id="CP009788">
    <property type="protein sequence ID" value="AJE02426.1"/>
    <property type="molecule type" value="Genomic_DNA"/>
</dbReference>
<dbReference type="CDD" id="cd11645">
    <property type="entry name" value="Precorrin_2_C20_MT"/>
    <property type="match status" value="1"/>
</dbReference>
<dbReference type="OrthoDB" id="9804789at2"/>
<dbReference type="NCBIfam" id="TIGR01467">
    <property type="entry name" value="cobI_cbiL"/>
    <property type="match status" value="1"/>
</dbReference>
<dbReference type="STRING" id="345632.GPICK_02675"/>
<evidence type="ECO:0000256" key="4">
    <source>
        <dbReference type="ARBA" id="ARBA00022603"/>
    </source>
</evidence>
<dbReference type="GO" id="GO:0032259">
    <property type="term" value="P:methylation"/>
    <property type="evidence" value="ECO:0007669"/>
    <property type="project" value="UniProtKB-KW"/>
</dbReference>
<evidence type="ECO:0000259" key="8">
    <source>
        <dbReference type="Pfam" id="PF00590"/>
    </source>
</evidence>
<comment type="similarity">
    <text evidence="2 7">Belongs to the precorrin methyltransferase family.</text>
</comment>
<evidence type="ECO:0000256" key="5">
    <source>
        <dbReference type="ARBA" id="ARBA00022679"/>
    </source>
</evidence>
<evidence type="ECO:0000256" key="7">
    <source>
        <dbReference type="PIRNR" id="PIRNR036427"/>
    </source>
</evidence>
<dbReference type="PIRSF" id="PIRSF036427">
    <property type="entry name" value="Precrrn-2_mtase"/>
    <property type="match status" value="1"/>
</dbReference>